<feature type="region of interest" description="Disordered" evidence="4">
    <location>
        <begin position="495"/>
        <end position="613"/>
    </location>
</feature>
<evidence type="ECO:0000313" key="6">
    <source>
        <dbReference type="Proteomes" id="UP000701853"/>
    </source>
</evidence>
<dbReference type="PANTHER" id="PTHR22836">
    <property type="entry name" value="WD40 REPEAT PROTEIN"/>
    <property type="match status" value="1"/>
</dbReference>
<dbReference type="PROSITE" id="PS50294">
    <property type="entry name" value="WD_REPEATS_REGION"/>
    <property type="match status" value="4"/>
</dbReference>
<dbReference type="Pfam" id="PF00400">
    <property type="entry name" value="WD40"/>
    <property type="match status" value="5"/>
</dbReference>
<sequence length="826" mass="91620">MEAGDYGWLFVEKADEEDAQNRKRKLDAFQIESLQLNLGLGSLGFHNDVRSSSRTSRTRKLGSFREVRRPSANDAAAICFFPTLNSEYHHPGAPPPQMPPYDAHGDNFAAKRMRKLTQRRAVDYTSTVVRYMQIRMSQRDSRDRTTLQPTPAAAIDMLPTAAYLDNPSTSFAAKFVHTSLNKNRCSINRVLWTPTGRRLITGSQSGEFTLWNGQSFNFEMILQAHDQAIRSMVWSHNDNWMVSGDDGGAIKYWQNNMNNVKVNKSAHKESVRDLRTDLKFCSCSDDTTVKVWDFARCQEESAGHGWDVKSVDWHPTKSLLVSGGKDNVVKLWDAKTGRELCSFHGHKNTVLCVKWNQNGNWVLTAAKDQIIKLYDIRSMKELESFRGHRKDHWLGTHSMKNTLSVGALMALFSIGWLGMKHPRLSFQCHDNSVWDIAWHPIGYLLCSGSNDHTTKFWCRNRPGDTPRDKFNIGQNQGYGEQNPALTGRMPGNFAAPEGPTTPGPFATRNEGTIPGIGVPMPLSVPSLDASSQGDQKQLHPAPPLPPGPHPSLLANQQHGYQQNPQQIQQQQQQGMQQQMPPMPMGPPNMQLQPPSHMPLLPHPHLQRPPPQMPPLGMASQMPGSLNPPSSMPTSHPMPMPGPMGMQGTMNQMPPSMPQGHFMGMNPMHSGSLPTSGGPSVGGFPNGPWNMGGGQMYPQGSGFNRAQGGQMPMMPGYNPYQSGGQSGMPPPPTGPSPHGQTPQTSHNGLGSLRPRKVRILLHYPMLFAQYIESSVVLEPAQLKNMNIDIHSHFMPLRGRISLTTTSVTMELGKTAKHDIIIAWAIEI</sequence>
<keyword evidence="1 3" id="KW-0853">WD repeat</keyword>
<dbReference type="GO" id="GO:0005847">
    <property type="term" value="C:mRNA cleavage and polyadenylation specificity factor complex"/>
    <property type="evidence" value="ECO:0007669"/>
    <property type="project" value="TreeGrafter"/>
</dbReference>
<dbReference type="PROSITE" id="PS00678">
    <property type="entry name" value="WD_REPEATS_1"/>
    <property type="match status" value="1"/>
</dbReference>
<evidence type="ECO:0000256" key="1">
    <source>
        <dbReference type="ARBA" id="ARBA00022574"/>
    </source>
</evidence>
<accession>A0A8J6CQC7</accession>
<feature type="repeat" description="WD" evidence="3">
    <location>
        <begin position="301"/>
        <end position="342"/>
    </location>
</feature>
<keyword evidence="2" id="KW-0677">Repeat</keyword>
<dbReference type="AlphaFoldDB" id="A0A8J6CQC7"/>
<dbReference type="PANTHER" id="PTHR22836:SF0">
    <property type="entry name" value="PRE-MRNA 3' END PROCESSING PROTEIN WDR33"/>
    <property type="match status" value="1"/>
</dbReference>
<dbReference type="SUPFAM" id="SSF50978">
    <property type="entry name" value="WD40 repeat-like"/>
    <property type="match status" value="1"/>
</dbReference>
<evidence type="ECO:0008006" key="7">
    <source>
        <dbReference type="Google" id="ProtNLM"/>
    </source>
</evidence>
<evidence type="ECO:0000256" key="2">
    <source>
        <dbReference type="ARBA" id="ARBA00022737"/>
    </source>
</evidence>
<dbReference type="FunFam" id="2.130.10.10:FF:000409">
    <property type="entry name" value="Flowering time control protein FY"/>
    <property type="match status" value="1"/>
</dbReference>
<dbReference type="InterPro" id="IPR036322">
    <property type="entry name" value="WD40_repeat_dom_sf"/>
</dbReference>
<name>A0A8J6CQC7_9ROSI</name>
<reference evidence="5 6" key="1">
    <citation type="journal article" date="2021" name="bioRxiv">
        <title>The Gossypium anomalum genome as a resource for cotton improvement and evolutionary analysis of hybrid incompatibility.</title>
        <authorList>
            <person name="Grover C.E."/>
            <person name="Yuan D."/>
            <person name="Arick M.A."/>
            <person name="Miller E.R."/>
            <person name="Hu G."/>
            <person name="Peterson D.G."/>
            <person name="Wendel J.F."/>
            <person name="Udall J.A."/>
        </authorList>
    </citation>
    <scope>NUCLEOTIDE SEQUENCE [LARGE SCALE GENOMIC DNA]</scope>
    <source>
        <strain evidence="5">JFW-Udall</strain>
        <tissue evidence="5">Leaf</tissue>
    </source>
</reference>
<dbReference type="OrthoDB" id="16717at2759"/>
<evidence type="ECO:0000256" key="4">
    <source>
        <dbReference type="SAM" id="MobiDB-lite"/>
    </source>
</evidence>
<organism evidence="5 6">
    <name type="scientific">Gossypium anomalum</name>
    <dbReference type="NCBI Taxonomy" id="47600"/>
    <lineage>
        <taxon>Eukaryota</taxon>
        <taxon>Viridiplantae</taxon>
        <taxon>Streptophyta</taxon>
        <taxon>Embryophyta</taxon>
        <taxon>Tracheophyta</taxon>
        <taxon>Spermatophyta</taxon>
        <taxon>Magnoliopsida</taxon>
        <taxon>eudicotyledons</taxon>
        <taxon>Gunneridae</taxon>
        <taxon>Pentapetalae</taxon>
        <taxon>rosids</taxon>
        <taxon>malvids</taxon>
        <taxon>Malvales</taxon>
        <taxon>Malvaceae</taxon>
        <taxon>Malvoideae</taxon>
        <taxon>Gossypium</taxon>
    </lineage>
</organism>
<feature type="region of interest" description="Disordered" evidence="4">
    <location>
        <begin position="699"/>
        <end position="750"/>
    </location>
</feature>
<dbReference type="InterPro" id="IPR019775">
    <property type="entry name" value="WD40_repeat_CS"/>
</dbReference>
<dbReference type="InterPro" id="IPR020472">
    <property type="entry name" value="WD40_PAC1"/>
</dbReference>
<dbReference type="InterPro" id="IPR015943">
    <property type="entry name" value="WD40/YVTN_repeat-like_dom_sf"/>
</dbReference>
<feature type="repeat" description="WD" evidence="3">
    <location>
        <begin position="180"/>
        <end position="212"/>
    </location>
</feature>
<feature type="compositionally biased region" description="Low complexity" evidence="4">
    <location>
        <begin position="550"/>
        <end position="579"/>
    </location>
</feature>
<dbReference type="GO" id="GO:0031124">
    <property type="term" value="P:mRNA 3'-end processing"/>
    <property type="evidence" value="ECO:0007669"/>
    <property type="project" value="InterPro"/>
</dbReference>
<dbReference type="CDD" id="cd00200">
    <property type="entry name" value="WD40"/>
    <property type="match status" value="1"/>
</dbReference>
<keyword evidence="6" id="KW-1185">Reference proteome</keyword>
<feature type="repeat" description="WD" evidence="3">
    <location>
        <begin position="426"/>
        <end position="457"/>
    </location>
</feature>
<gene>
    <name evidence="5" type="ORF">CXB51_025456</name>
</gene>
<evidence type="ECO:0000256" key="3">
    <source>
        <dbReference type="PROSITE-ProRule" id="PRU00221"/>
    </source>
</evidence>
<dbReference type="SMART" id="SM00320">
    <property type="entry name" value="WD40"/>
    <property type="match status" value="6"/>
</dbReference>
<dbReference type="PROSITE" id="PS50082">
    <property type="entry name" value="WD_REPEATS_2"/>
    <property type="match status" value="5"/>
</dbReference>
<dbReference type="InterPro" id="IPR045245">
    <property type="entry name" value="Pfs2-like"/>
</dbReference>
<dbReference type="Gene3D" id="2.130.10.10">
    <property type="entry name" value="YVTN repeat-like/Quinoprotein amine dehydrogenase"/>
    <property type="match status" value="3"/>
</dbReference>
<evidence type="ECO:0000313" key="5">
    <source>
        <dbReference type="EMBL" id="KAG8480759.1"/>
    </source>
</evidence>
<dbReference type="PRINTS" id="PR00320">
    <property type="entry name" value="GPROTEINBRPT"/>
</dbReference>
<feature type="repeat" description="WD" evidence="3">
    <location>
        <begin position="222"/>
        <end position="254"/>
    </location>
</feature>
<feature type="repeat" description="WD" evidence="3">
    <location>
        <begin position="343"/>
        <end position="384"/>
    </location>
</feature>
<proteinExistence type="predicted"/>
<dbReference type="Proteomes" id="UP000701853">
    <property type="component" value="Chromosome 10"/>
</dbReference>
<feature type="compositionally biased region" description="Pro residues" evidence="4">
    <location>
        <begin position="540"/>
        <end position="549"/>
    </location>
</feature>
<dbReference type="InterPro" id="IPR001680">
    <property type="entry name" value="WD40_rpt"/>
</dbReference>
<protein>
    <recommendedName>
        <fullName evidence="7">Flowering time control protein FY</fullName>
    </recommendedName>
</protein>
<dbReference type="EMBL" id="JAHUZN010000010">
    <property type="protein sequence ID" value="KAG8480759.1"/>
    <property type="molecule type" value="Genomic_DNA"/>
</dbReference>
<feature type="compositionally biased region" description="Low complexity" evidence="4">
    <location>
        <begin position="587"/>
        <end position="603"/>
    </location>
</feature>
<comment type="caution">
    <text evidence="5">The sequence shown here is derived from an EMBL/GenBank/DDBJ whole genome shotgun (WGS) entry which is preliminary data.</text>
</comment>